<sequence length="402" mass="40956">MNPARSPGSDAPDEPVNAARRPTLALLGAITITGIMANTLPNAGIPDILDDFGRDDAAAGLLVAGASIPGIVVAPLIGLLADRYGRRTVLVPCLVVFGLFGALGGLAPSYETLVLARFGQGIGSAGLINLTNIIIGDHWEGVERSRMFGYNSAILTVSLTVFPFVGGVLTDLGTWRYSFVPYPLALVTAVVVLRRLGPGQPDRDADIRSQLSAAATVVRNPGVWGPVGLAFTAFVFVFGLFLTVLPVHLEAEFGMSASERGLVVAVPAVGATIGALLLGRLRSRLRARTVAAGSFGLFALAYPVVGLAGALPLLLVGAIVYGLGEGLVLPTLTDIVAGSAPERSRGAVLSVQVSAIRAGQTAGPLLAGAAMGVMATGTVFVVAGGLAALVACAAAALRLQPR</sequence>
<protein>
    <submittedName>
        <fullName evidence="8">MFS transporter</fullName>
    </submittedName>
</protein>
<dbReference type="InterPro" id="IPR020846">
    <property type="entry name" value="MFS_dom"/>
</dbReference>
<gene>
    <name evidence="8" type="ORF">GH723_00905</name>
</gene>
<accession>A0A5Q2RG58</accession>
<dbReference type="SUPFAM" id="SSF103473">
    <property type="entry name" value="MFS general substrate transporter"/>
    <property type="match status" value="1"/>
</dbReference>
<dbReference type="GO" id="GO:0022857">
    <property type="term" value="F:transmembrane transporter activity"/>
    <property type="evidence" value="ECO:0007669"/>
    <property type="project" value="InterPro"/>
</dbReference>
<keyword evidence="3 6" id="KW-0812">Transmembrane</keyword>
<keyword evidence="9" id="KW-1185">Reference proteome</keyword>
<dbReference type="KEGG" id="atq:GH723_00905"/>
<keyword evidence="4 6" id="KW-1133">Transmembrane helix</keyword>
<evidence type="ECO:0000256" key="4">
    <source>
        <dbReference type="ARBA" id="ARBA00022989"/>
    </source>
</evidence>
<dbReference type="PANTHER" id="PTHR43124:SF3">
    <property type="entry name" value="CHLORAMPHENICOL EFFLUX PUMP RV0191"/>
    <property type="match status" value="1"/>
</dbReference>
<dbReference type="InterPro" id="IPR050189">
    <property type="entry name" value="MFS_Efflux_Transporters"/>
</dbReference>
<reference evidence="8 9" key="1">
    <citation type="submission" date="2019-11" db="EMBL/GenBank/DDBJ databases">
        <authorList>
            <person name="He Y."/>
        </authorList>
    </citation>
    <scope>NUCLEOTIDE SEQUENCE [LARGE SCALE GENOMIC DNA]</scope>
    <source>
        <strain evidence="8 9">SCSIO 58843</strain>
    </source>
</reference>
<dbReference type="InterPro" id="IPR011701">
    <property type="entry name" value="MFS"/>
</dbReference>
<name>A0A5Q2RG58_9ACTN</name>
<organism evidence="8 9">
    <name type="scientific">Actinomarinicola tropica</name>
    <dbReference type="NCBI Taxonomy" id="2789776"/>
    <lineage>
        <taxon>Bacteria</taxon>
        <taxon>Bacillati</taxon>
        <taxon>Actinomycetota</taxon>
        <taxon>Acidimicrobiia</taxon>
        <taxon>Acidimicrobiales</taxon>
        <taxon>Iamiaceae</taxon>
        <taxon>Actinomarinicola</taxon>
    </lineage>
</organism>
<dbReference type="PROSITE" id="PS50850">
    <property type="entry name" value="MFS"/>
    <property type="match status" value="1"/>
</dbReference>
<comment type="subcellular location">
    <subcellularLocation>
        <location evidence="1">Cell membrane</location>
        <topology evidence="1">Multi-pass membrane protein</topology>
    </subcellularLocation>
</comment>
<evidence type="ECO:0000256" key="6">
    <source>
        <dbReference type="SAM" id="Phobius"/>
    </source>
</evidence>
<feature type="transmembrane region" description="Helical" evidence="6">
    <location>
        <begin position="24"/>
        <end position="45"/>
    </location>
</feature>
<dbReference type="PRINTS" id="PR01036">
    <property type="entry name" value="TCRTETB"/>
</dbReference>
<feature type="transmembrane region" description="Helical" evidence="6">
    <location>
        <begin position="290"/>
        <end position="323"/>
    </location>
</feature>
<dbReference type="AlphaFoldDB" id="A0A5Q2RG58"/>
<evidence type="ECO:0000313" key="9">
    <source>
        <dbReference type="Proteomes" id="UP000334019"/>
    </source>
</evidence>
<evidence type="ECO:0000313" key="8">
    <source>
        <dbReference type="EMBL" id="QGG93782.1"/>
    </source>
</evidence>
<feature type="transmembrane region" description="Helical" evidence="6">
    <location>
        <begin position="261"/>
        <end position="278"/>
    </location>
</feature>
<dbReference type="PANTHER" id="PTHR43124">
    <property type="entry name" value="PURINE EFFLUX PUMP PBUE"/>
    <property type="match status" value="1"/>
</dbReference>
<evidence type="ECO:0000256" key="5">
    <source>
        <dbReference type="ARBA" id="ARBA00023136"/>
    </source>
</evidence>
<feature type="domain" description="Major facilitator superfamily (MFS) profile" evidence="7">
    <location>
        <begin position="22"/>
        <end position="402"/>
    </location>
</feature>
<dbReference type="RefSeq" id="WP_153757888.1">
    <property type="nucleotide sequence ID" value="NZ_CP045851.1"/>
</dbReference>
<keyword evidence="2" id="KW-1003">Cell membrane</keyword>
<proteinExistence type="predicted"/>
<dbReference type="Pfam" id="PF07690">
    <property type="entry name" value="MFS_1"/>
    <property type="match status" value="1"/>
</dbReference>
<feature type="transmembrane region" description="Helical" evidence="6">
    <location>
        <begin position="147"/>
        <end position="169"/>
    </location>
</feature>
<feature type="transmembrane region" description="Helical" evidence="6">
    <location>
        <begin position="373"/>
        <end position="397"/>
    </location>
</feature>
<feature type="transmembrane region" description="Helical" evidence="6">
    <location>
        <begin position="175"/>
        <end position="193"/>
    </location>
</feature>
<feature type="transmembrane region" description="Helical" evidence="6">
    <location>
        <begin position="227"/>
        <end position="249"/>
    </location>
</feature>
<feature type="transmembrane region" description="Helical" evidence="6">
    <location>
        <begin position="57"/>
        <end position="81"/>
    </location>
</feature>
<feature type="transmembrane region" description="Helical" evidence="6">
    <location>
        <begin position="114"/>
        <end position="135"/>
    </location>
</feature>
<dbReference type="GO" id="GO:0005886">
    <property type="term" value="C:plasma membrane"/>
    <property type="evidence" value="ECO:0007669"/>
    <property type="project" value="UniProtKB-SubCell"/>
</dbReference>
<feature type="transmembrane region" description="Helical" evidence="6">
    <location>
        <begin position="88"/>
        <end position="108"/>
    </location>
</feature>
<evidence type="ECO:0000256" key="1">
    <source>
        <dbReference type="ARBA" id="ARBA00004651"/>
    </source>
</evidence>
<evidence type="ECO:0000259" key="7">
    <source>
        <dbReference type="PROSITE" id="PS50850"/>
    </source>
</evidence>
<dbReference type="Proteomes" id="UP000334019">
    <property type="component" value="Chromosome"/>
</dbReference>
<dbReference type="InterPro" id="IPR036259">
    <property type="entry name" value="MFS_trans_sf"/>
</dbReference>
<evidence type="ECO:0000256" key="2">
    <source>
        <dbReference type="ARBA" id="ARBA00022475"/>
    </source>
</evidence>
<dbReference type="Gene3D" id="1.20.1250.20">
    <property type="entry name" value="MFS general substrate transporter like domains"/>
    <property type="match status" value="1"/>
</dbReference>
<evidence type="ECO:0000256" key="3">
    <source>
        <dbReference type="ARBA" id="ARBA00022692"/>
    </source>
</evidence>
<dbReference type="EMBL" id="CP045851">
    <property type="protein sequence ID" value="QGG93782.1"/>
    <property type="molecule type" value="Genomic_DNA"/>
</dbReference>
<keyword evidence="5 6" id="KW-0472">Membrane</keyword>